<dbReference type="Pfam" id="PF04229">
    <property type="entry name" value="GrpB"/>
    <property type="match status" value="1"/>
</dbReference>
<proteinExistence type="predicted"/>
<dbReference type="InterPro" id="IPR043519">
    <property type="entry name" value="NT_sf"/>
</dbReference>
<name>A0A0U2W3D5_9BACL</name>
<dbReference type="Gene3D" id="3.30.460.10">
    <property type="entry name" value="Beta Polymerase, domain 2"/>
    <property type="match status" value="1"/>
</dbReference>
<gene>
    <name evidence="1" type="ORF">IJ22_15410</name>
</gene>
<accession>A0A0U2W3D5</accession>
<evidence type="ECO:0000313" key="2">
    <source>
        <dbReference type="Proteomes" id="UP000061660"/>
    </source>
</evidence>
<dbReference type="InterPro" id="IPR007344">
    <property type="entry name" value="GrpB/CoaE"/>
</dbReference>
<dbReference type="PANTHER" id="PTHR34822">
    <property type="entry name" value="GRPB DOMAIN PROTEIN (AFU_ORTHOLOGUE AFUA_1G01530)"/>
    <property type="match status" value="1"/>
</dbReference>
<keyword evidence="2" id="KW-1185">Reference proteome</keyword>
<dbReference type="SUPFAM" id="SSF81301">
    <property type="entry name" value="Nucleotidyltransferase"/>
    <property type="match status" value="1"/>
</dbReference>
<dbReference type="PANTHER" id="PTHR34822:SF1">
    <property type="entry name" value="GRPB FAMILY PROTEIN"/>
    <property type="match status" value="1"/>
</dbReference>
<dbReference type="STRING" id="162209.IJ22_15410"/>
<evidence type="ECO:0000313" key="1">
    <source>
        <dbReference type="EMBL" id="ALS21917.1"/>
    </source>
</evidence>
<reference evidence="2" key="1">
    <citation type="submission" date="2015-12" db="EMBL/GenBank/DDBJ databases">
        <title>Complete genome sequences of two moderately thermophilic Paenibacillus species.</title>
        <authorList>
            <person name="Butler R.III."/>
            <person name="Wang J."/>
            <person name="Stark B.C."/>
            <person name="Pombert J.-F."/>
        </authorList>
    </citation>
    <scope>NUCLEOTIDE SEQUENCE [LARGE SCALE GENOMIC DNA]</scope>
    <source>
        <strain evidence="2">32O-Y</strain>
    </source>
</reference>
<dbReference type="AlphaFoldDB" id="A0A0U2W3D5"/>
<protein>
    <submittedName>
        <fullName evidence="1">Glutamate-rich protein GrpB</fullName>
    </submittedName>
</protein>
<dbReference type="PATRIC" id="fig|162209.4.peg.1632"/>
<dbReference type="OrthoDB" id="9799092at2"/>
<organism evidence="1 2">
    <name type="scientific">Paenibacillus naphthalenovorans</name>
    <dbReference type="NCBI Taxonomy" id="162209"/>
    <lineage>
        <taxon>Bacteria</taxon>
        <taxon>Bacillati</taxon>
        <taxon>Bacillota</taxon>
        <taxon>Bacilli</taxon>
        <taxon>Bacillales</taxon>
        <taxon>Paenibacillaceae</taxon>
        <taxon>Paenibacillus</taxon>
    </lineage>
</organism>
<reference evidence="1 2" key="2">
    <citation type="journal article" date="2016" name="Genome Announc.">
        <title>Complete Genome Sequences of Two Interactive Moderate Thermophiles, Paenibacillus napthalenovorans 32O-Y and Paenibacillus sp. 32O-W.</title>
        <authorList>
            <person name="Butler R.R.III."/>
            <person name="Wang J."/>
            <person name="Stark B.C."/>
            <person name="Pombert J.F."/>
        </authorList>
    </citation>
    <scope>NUCLEOTIDE SEQUENCE [LARGE SCALE GENOMIC DNA]</scope>
    <source>
        <strain evidence="1 2">32O-Y</strain>
    </source>
</reference>
<dbReference type="KEGG" id="pnp:IJ22_15410"/>
<dbReference type="RefSeq" id="WP_054817264.1">
    <property type="nucleotide sequence ID" value="NZ_BJCS01000003.1"/>
</dbReference>
<dbReference type="EMBL" id="CP013652">
    <property type="protein sequence ID" value="ALS21917.1"/>
    <property type="molecule type" value="Genomic_DNA"/>
</dbReference>
<dbReference type="Proteomes" id="UP000061660">
    <property type="component" value="Chromosome"/>
</dbReference>
<sequence length="180" mass="20911" precursor="true">MRKTDIVAWTERWNEMYRSESEKIKRIFIDEMIDIYHIGSTSVPQIGYAKPIIDILVIVRDIHKVDLYNHEMAAIGYACRGEQGIAGRRYFTKGGDARTHHVHIYGNGNIHIDRHLNFKEYLLAHPEVAKKYGELKRTLAEAFPDNVHKYQEGKESWVAQIVEQSMKWVLKQNTKGEIGS</sequence>